<proteinExistence type="predicted"/>
<evidence type="ECO:0000313" key="2">
    <source>
        <dbReference type="Proteomes" id="UP000434172"/>
    </source>
</evidence>
<protein>
    <submittedName>
        <fullName evidence="1">Uncharacterized protein</fullName>
    </submittedName>
</protein>
<dbReference type="EMBL" id="WOWK01000001">
    <property type="protein sequence ID" value="KAF0332068.1"/>
    <property type="molecule type" value="Genomic_DNA"/>
</dbReference>
<name>A0A8H3WPY4_9PEZI</name>
<reference evidence="1 2" key="1">
    <citation type="submission" date="2019-12" db="EMBL/GenBank/DDBJ databases">
        <title>A genome sequence resource for the geographically widespread anthracnose pathogen Colletotrichum asianum.</title>
        <authorList>
            <person name="Meng Y."/>
        </authorList>
    </citation>
    <scope>NUCLEOTIDE SEQUENCE [LARGE SCALE GENOMIC DNA]</scope>
    <source>
        <strain evidence="1 2">ICMP 18580</strain>
    </source>
</reference>
<dbReference type="AlphaFoldDB" id="A0A8H3WPY4"/>
<sequence length="73" mass="7945">MAVGSTDRTAATAHGGKNHCVLPVLEEDTGPATPRRYGKKRRCRGVFLALCIFRRKSGGPLVHGASQEELKRQ</sequence>
<accession>A0A8H3WPY4</accession>
<keyword evidence="2" id="KW-1185">Reference proteome</keyword>
<evidence type="ECO:0000313" key="1">
    <source>
        <dbReference type="EMBL" id="KAF0332068.1"/>
    </source>
</evidence>
<dbReference type="Proteomes" id="UP000434172">
    <property type="component" value="Unassembled WGS sequence"/>
</dbReference>
<gene>
    <name evidence="1" type="ORF">GQ607_000084</name>
</gene>
<organism evidence="1 2">
    <name type="scientific">Colletotrichum asianum</name>
    <dbReference type="NCBI Taxonomy" id="702518"/>
    <lineage>
        <taxon>Eukaryota</taxon>
        <taxon>Fungi</taxon>
        <taxon>Dikarya</taxon>
        <taxon>Ascomycota</taxon>
        <taxon>Pezizomycotina</taxon>
        <taxon>Sordariomycetes</taxon>
        <taxon>Hypocreomycetidae</taxon>
        <taxon>Glomerellales</taxon>
        <taxon>Glomerellaceae</taxon>
        <taxon>Colletotrichum</taxon>
        <taxon>Colletotrichum gloeosporioides species complex</taxon>
    </lineage>
</organism>
<comment type="caution">
    <text evidence="1">The sequence shown here is derived from an EMBL/GenBank/DDBJ whole genome shotgun (WGS) entry which is preliminary data.</text>
</comment>